<feature type="region of interest" description="Disordered" evidence="1">
    <location>
        <begin position="648"/>
        <end position="682"/>
    </location>
</feature>
<dbReference type="OrthoDB" id="604691at2759"/>
<feature type="compositionally biased region" description="Polar residues" evidence="1">
    <location>
        <begin position="450"/>
        <end position="461"/>
    </location>
</feature>
<dbReference type="STRING" id="4555.A0A368PPG2"/>
<feature type="compositionally biased region" description="Polar residues" evidence="1">
    <location>
        <begin position="386"/>
        <end position="398"/>
    </location>
</feature>
<sequence>MDNNETCKKSHEGEKLEIGRRGEDKAFYNPELEEGKFRKDGPSGLKNLVCKDKVASVIKLSLSAQVAVKKGQVNTRQSTSPERGSHQGGIANTTAMQSKCSSIRDHPVNVSQSTSHRLYSKKHRQSYSPSFHISSKERHEQRMRNCFSYHDYHHALKKIEEVCSERLNKLFLHQNKDRKEFNILLKKQEFKFFQEQVCSYRVHYERVIPTARCHRMKLPKPSFCILRKVFRKYMQSQLIKFVKRQINDRNKEKRIKERWIFEATAGYLKKCFDETSLTYSGLEMEKSNWHLHAYSEGEQQFKFLDMQSLTTEIEAIASSRELEESHTIKENDMFQPEPVIENLQSPLETNGGAEHGLSVDAPEETATVDRMSSQSNHAPTMEFSEKNGTQVAFSSPPQNERENVERSCSRFVTDEASVLDKRADSENAPPSFGEKRRCISPGDNALEGSCSRSQSPPGSDSNIHETSLRHEEPQAERLLSVNVNQMEQADIAGSKEVSSDDTSSFGQVTEQRNTIATLSTLVQPSTQLQFCDPTCQSATHPYQPSVVNTCSVSTGLDRHGALNAQQQSANQPTTSSMVEHIPESGLQSDSVTNEFSQLLMSLGNRTSSSAQVTEQQIASNSFSLTQHVTQQYGDHTCQTSAHQYQPSGWNNYSEQARLNSPRAPNVQHQTTTGSTSGQYMPESRIQSDPLTIEMSRLRNLQYLMTKRHLSEREKIISDCKMEIAECKRKFEEMSHNLEMETLHKMKDIEILHDKIRKQQILAETFQVVHKVSIGVASCNQRGAPRRTTREPNQPSGQQVSLFPSSATMYQSPQPSAQPSTNNFLRQPVMTTPQAIANTLGRPATNLTHAPSRLMGAGIAYNAPPPHLRNFVNLLQPSRGGAAGFDRQLQL</sequence>
<feature type="region of interest" description="Disordered" evidence="1">
    <location>
        <begin position="779"/>
        <end position="800"/>
    </location>
</feature>
<organism evidence="2">
    <name type="scientific">Setaria italica</name>
    <name type="common">Foxtail millet</name>
    <name type="synonym">Panicum italicum</name>
    <dbReference type="NCBI Taxonomy" id="4555"/>
    <lineage>
        <taxon>Eukaryota</taxon>
        <taxon>Viridiplantae</taxon>
        <taxon>Streptophyta</taxon>
        <taxon>Embryophyta</taxon>
        <taxon>Tracheophyta</taxon>
        <taxon>Spermatophyta</taxon>
        <taxon>Magnoliopsida</taxon>
        <taxon>Liliopsida</taxon>
        <taxon>Poales</taxon>
        <taxon>Poaceae</taxon>
        <taxon>PACMAD clade</taxon>
        <taxon>Panicoideae</taxon>
        <taxon>Panicodae</taxon>
        <taxon>Paniceae</taxon>
        <taxon>Cenchrinae</taxon>
        <taxon>Setaria</taxon>
    </lineage>
</organism>
<feature type="compositionally biased region" description="Polar residues" evidence="1">
    <location>
        <begin position="790"/>
        <end position="800"/>
    </location>
</feature>
<reference evidence="2" key="1">
    <citation type="journal article" date="2012" name="Nat. Biotechnol.">
        <title>Reference genome sequence of the model plant Setaria.</title>
        <authorList>
            <person name="Bennetzen J.L."/>
            <person name="Schmutz J."/>
            <person name="Wang H."/>
            <person name="Percifield R."/>
            <person name="Hawkins J."/>
            <person name="Pontaroli A.C."/>
            <person name="Estep M."/>
            <person name="Feng L."/>
            <person name="Vaughn J.N."/>
            <person name="Grimwood J."/>
            <person name="Jenkins J."/>
            <person name="Barry K."/>
            <person name="Lindquist E."/>
            <person name="Hellsten U."/>
            <person name="Deshpande S."/>
            <person name="Wang X."/>
            <person name="Wu X."/>
            <person name="Mitros T."/>
            <person name="Triplett J."/>
            <person name="Yang X."/>
            <person name="Ye C.Y."/>
            <person name="Mauro-Herrera M."/>
            <person name="Wang L."/>
            <person name="Li P."/>
            <person name="Sharma M."/>
            <person name="Sharma R."/>
            <person name="Ronald P.C."/>
            <person name="Panaud O."/>
            <person name="Kellogg E.A."/>
            <person name="Brutnell T.P."/>
            <person name="Doust A.N."/>
            <person name="Tuskan G.A."/>
            <person name="Rokhsar D."/>
            <person name="Devos K.M."/>
        </authorList>
    </citation>
    <scope>NUCLEOTIDE SEQUENCE [LARGE SCALE GENOMIC DNA]</scope>
    <source>
        <strain evidence="2">Yugu1</strain>
    </source>
</reference>
<dbReference type="PANTHER" id="PTHR35116">
    <property type="entry name" value="HELICASE PROTEIN MOM1"/>
    <property type="match status" value="1"/>
</dbReference>
<feature type="region of interest" description="Disordered" evidence="1">
    <location>
        <begin position="365"/>
        <end position="472"/>
    </location>
</feature>
<gene>
    <name evidence="2" type="ORF">SETIT_1G240000v2</name>
</gene>
<feature type="region of interest" description="Disordered" evidence="1">
    <location>
        <begin position="96"/>
        <end position="136"/>
    </location>
</feature>
<feature type="region of interest" description="Disordered" evidence="1">
    <location>
        <begin position="71"/>
        <end position="90"/>
    </location>
</feature>
<dbReference type="AlphaFoldDB" id="A0A368PPG2"/>
<protein>
    <submittedName>
        <fullName evidence="2">Uncharacterized protein</fullName>
    </submittedName>
</protein>
<dbReference type="Gene3D" id="6.10.250.1310">
    <property type="match status" value="1"/>
</dbReference>
<dbReference type="InterPro" id="IPR039322">
    <property type="entry name" value="MOM1"/>
</dbReference>
<feature type="compositionally biased region" description="Polar residues" evidence="1">
    <location>
        <begin position="72"/>
        <end position="82"/>
    </location>
</feature>
<dbReference type="GO" id="GO:0031507">
    <property type="term" value="P:heterochromatin formation"/>
    <property type="evidence" value="ECO:0007669"/>
    <property type="project" value="InterPro"/>
</dbReference>
<feature type="compositionally biased region" description="Polar residues" evidence="1">
    <location>
        <begin position="648"/>
        <end position="658"/>
    </location>
</feature>
<feature type="compositionally biased region" description="Low complexity" evidence="1">
    <location>
        <begin position="669"/>
        <end position="678"/>
    </location>
</feature>
<dbReference type="EMBL" id="CM003528">
    <property type="protein sequence ID" value="RCV07384.1"/>
    <property type="molecule type" value="Genomic_DNA"/>
</dbReference>
<evidence type="ECO:0000313" key="2">
    <source>
        <dbReference type="EMBL" id="RCV07384.1"/>
    </source>
</evidence>
<accession>A0A368PPG2</accession>
<evidence type="ECO:0000256" key="1">
    <source>
        <dbReference type="SAM" id="MobiDB-lite"/>
    </source>
</evidence>
<feature type="region of interest" description="Disordered" evidence="1">
    <location>
        <begin position="1"/>
        <end position="24"/>
    </location>
</feature>
<dbReference type="PANTHER" id="PTHR35116:SF6">
    <property type="entry name" value="OS02G0625900 PROTEIN"/>
    <property type="match status" value="1"/>
</dbReference>
<feature type="compositionally biased region" description="Basic and acidic residues" evidence="1">
    <location>
        <begin position="399"/>
        <end position="408"/>
    </location>
</feature>
<name>A0A368PPG2_SETIT</name>
<feature type="compositionally biased region" description="Basic and acidic residues" evidence="1">
    <location>
        <begin position="462"/>
        <end position="472"/>
    </location>
</feature>
<reference evidence="2" key="2">
    <citation type="submission" date="2015-07" db="EMBL/GenBank/DDBJ databases">
        <authorList>
            <person name="Noorani M."/>
        </authorList>
    </citation>
    <scope>NUCLEOTIDE SEQUENCE</scope>
    <source>
        <strain evidence="2">Yugu1</strain>
    </source>
</reference>
<proteinExistence type="predicted"/>